<dbReference type="PANTHER" id="PTHR11051">
    <property type="entry name" value="GLYCOSYL HYDROLASE-RELATED"/>
    <property type="match status" value="1"/>
</dbReference>
<keyword evidence="9" id="KW-1133">Transmembrane helix</keyword>
<keyword evidence="9" id="KW-0472">Membrane</keyword>
<keyword evidence="3" id="KW-0326">Glycosidase</keyword>
<keyword evidence="2" id="KW-0378">Hydrolase</keyword>
<dbReference type="Pfam" id="PF03632">
    <property type="entry name" value="Glyco_hydro_65m"/>
    <property type="match status" value="1"/>
</dbReference>
<evidence type="ECO:0000256" key="7">
    <source>
        <dbReference type="ARBA" id="ARBA00071505"/>
    </source>
</evidence>
<evidence type="ECO:0000256" key="9">
    <source>
        <dbReference type="SAM" id="Phobius"/>
    </source>
</evidence>
<dbReference type="EMBL" id="MTYJ01000055">
    <property type="protein sequence ID" value="OQV17903.1"/>
    <property type="molecule type" value="Genomic_DNA"/>
</dbReference>
<dbReference type="GO" id="GO:0005975">
    <property type="term" value="P:carbohydrate metabolic process"/>
    <property type="evidence" value="ECO:0007669"/>
    <property type="project" value="InterPro"/>
</dbReference>
<evidence type="ECO:0000313" key="12">
    <source>
        <dbReference type="EMBL" id="OQV17903.1"/>
    </source>
</evidence>
<comment type="similarity">
    <text evidence="1">Belongs to the glycosyl hydrolase 65 family.</text>
</comment>
<dbReference type="Proteomes" id="UP000192578">
    <property type="component" value="Unassembled WGS sequence"/>
</dbReference>
<evidence type="ECO:0000256" key="6">
    <source>
        <dbReference type="ARBA" id="ARBA00066430"/>
    </source>
</evidence>
<protein>
    <recommendedName>
        <fullName evidence="7">Protein-glucosylgalactosylhydroxylysine glucosidase</fullName>
        <ecNumber evidence="6">3.2.1.107</ecNumber>
    </recommendedName>
    <alternativeName>
        <fullName evidence="8">Acid trehalase-like protein 1</fullName>
    </alternativeName>
</protein>
<dbReference type="EC" id="3.2.1.107" evidence="6"/>
<comment type="catalytic activity">
    <reaction evidence="4">
        <text>(5R)-5-O-[alpha-D-glucosyl-(1-&gt;2)-beta-D-galactosyl]-5-hydroxy-L-lysyl-[collagen] + H2O = (5R)-5-O-(beta-D-galactosyl)-5-hydroxy-L-lysyl-[collagen] + D-glucose</text>
        <dbReference type="Rhea" id="RHEA:11068"/>
        <dbReference type="Rhea" id="RHEA-COMP:12753"/>
        <dbReference type="Rhea" id="RHEA-COMP:12754"/>
        <dbReference type="ChEBI" id="CHEBI:4167"/>
        <dbReference type="ChEBI" id="CHEBI:15377"/>
        <dbReference type="ChEBI" id="CHEBI:133443"/>
        <dbReference type="ChEBI" id="CHEBI:133452"/>
        <dbReference type="EC" id="3.2.1.107"/>
    </reaction>
</comment>
<dbReference type="AlphaFoldDB" id="A0A1W0WRW9"/>
<feature type="chain" id="PRO_5012799997" description="Protein-glucosylgalactosylhydroxylysine glucosidase" evidence="10">
    <location>
        <begin position="22"/>
        <end position="923"/>
    </location>
</feature>
<proteinExistence type="inferred from homology"/>
<gene>
    <name evidence="12" type="ORF">BV898_08032</name>
</gene>
<dbReference type="SUPFAM" id="SSF48208">
    <property type="entry name" value="Six-hairpin glycosidases"/>
    <property type="match status" value="1"/>
</dbReference>
<dbReference type="InterPro" id="IPR005195">
    <property type="entry name" value="Glyco_hydro_65_M"/>
</dbReference>
<dbReference type="FunFam" id="1.50.10.10:FF:000023">
    <property type="entry name" value="Protein-glucosylgalactosylhydroxylysine glucosidase"/>
    <property type="match status" value="1"/>
</dbReference>
<reference evidence="13" key="1">
    <citation type="submission" date="2017-01" db="EMBL/GenBank/DDBJ databases">
        <title>Comparative genomics of anhydrobiosis in the tardigrade Hypsibius dujardini.</title>
        <authorList>
            <person name="Yoshida Y."/>
            <person name="Koutsovoulos G."/>
            <person name="Laetsch D."/>
            <person name="Stevens L."/>
            <person name="Kumar S."/>
            <person name="Horikawa D."/>
            <person name="Ishino K."/>
            <person name="Komine S."/>
            <person name="Tomita M."/>
            <person name="Blaxter M."/>
            <person name="Arakawa K."/>
        </authorList>
    </citation>
    <scope>NUCLEOTIDE SEQUENCE [LARGE SCALE GENOMIC DNA]</scope>
    <source>
        <strain evidence="13">Z151</strain>
    </source>
</reference>
<feature type="domain" description="Glycoside hydrolase family 65 central catalytic" evidence="11">
    <location>
        <begin position="439"/>
        <end position="608"/>
    </location>
</feature>
<accession>A0A1W0WRW9</accession>
<feature type="transmembrane region" description="Helical" evidence="9">
    <location>
        <begin position="884"/>
        <end position="902"/>
    </location>
</feature>
<evidence type="ECO:0000256" key="10">
    <source>
        <dbReference type="SAM" id="SignalP"/>
    </source>
</evidence>
<evidence type="ECO:0000256" key="4">
    <source>
        <dbReference type="ARBA" id="ARBA00051415"/>
    </source>
</evidence>
<evidence type="ECO:0000259" key="11">
    <source>
        <dbReference type="Pfam" id="PF03632"/>
    </source>
</evidence>
<feature type="signal peptide" evidence="10">
    <location>
        <begin position="1"/>
        <end position="21"/>
    </location>
</feature>
<dbReference type="InterPro" id="IPR008928">
    <property type="entry name" value="6-hairpin_glycosidase_sf"/>
</dbReference>
<organism evidence="12 13">
    <name type="scientific">Hypsibius exemplaris</name>
    <name type="common">Freshwater tardigrade</name>
    <dbReference type="NCBI Taxonomy" id="2072580"/>
    <lineage>
        <taxon>Eukaryota</taxon>
        <taxon>Metazoa</taxon>
        <taxon>Ecdysozoa</taxon>
        <taxon>Tardigrada</taxon>
        <taxon>Eutardigrada</taxon>
        <taxon>Parachela</taxon>
        <taxon>Hypsibioidea</taxon>
        <taxon>Hypsibiidae</taxon>
        <taxon>Hypsibius</taxon>
    </lineage>
</organism>
<sequence>MPHFACFLISITLFSFYLVLYQTVPDIVGVRHDTTSTLSSSTPEGRYEGIEVQTGRLSIDPILYTASSKTWALQGLHYQGYTLDLNFTQTSTVIRVVLRGRKSTLFVEGDNGRPRKPVGEEFTLERRKFHLTVVPSDLYDEHWSQVPYQFESRKLPEQKYMPEVGNGHIATVVNGPNVFVNGLFNGLGPKSSRAKIPSLVAFQLRTNHSKEQLIQETYTLDVRRGTFKEVKVYAEPGMTIEREIFAHRELDRLLVSVVTITRNSTSSGEREDSMLVWIDGLPDTRLLKSSDITFQQTTNNRTTSGIDYNTAVGQTNTPEVPDLGKVLPVALAWSSDVRNVSIEPGSTVTMSSVVAISVLSDDAVTALTAALSMPRGKLIQRHSAKWESYWNSGFIYVDPNENFQLAQAIYGSFYYLLSSLPNEQDPKNRFIGLSPGGLARGADNSDYSGHVFWDQDIWMYPPILSFYPDIARVVVESRTQALAAAKANAVKYGFKGAKYPWESAFSGTETSPWPPSGLYEIHVTADAAFAVRQLVYATDDKVGIIRQLKLDEWAIEVALFWQSRVECSQEADQCSILNVMPPDEYHFPVNDSVYTNYAVRLSLELPAYILSFTGGSHPDLPLWAHTAQRLTYPTSVTPDGRQFHLEFNGFTPGVVHPRSRRNTATVKQADVILLGYPLGMEMSSEMRKADLDVYLPITVHDGPAMTWGMFALGYLELDLPNMAAPLFEKNYDNIVQPFGVWSEDPGGGGALNFLTGMGGFLQAIVNGYGGIRLLEDRVTLHPQPLPHTTTWKLIGYRHLGYQIDIIFDFTRRVMSFQTTAKNSTTHLVLELESEGIYDLSTVGQPFEVHLEKSVIRVFNPTVDALISIPVGKSASHAAFHIFPVIRYAVFVVLICFLLRFLFICKRQLEGFLYSKGESNYRVK</sequence>
<dbReference type="Gene3D" id="1.50.10.10">
    <property type="match status" value="1"/>
</dbReference>
<evidence type="ECO:0000313" key="13">
    <source>
        <dbReference type="Proteomes" id="UP000192578"/>
    </source>
</evidence>
<keyword evidence="9" id="KW-0812">Transmembrane</keyword>
<keyword evidence="13" id="KW-1185">Reference proteome</keyword>
<dbReference type="InterPro" id="IPR012341">
    <property type="entry name" value="6hp_glycosidase-like_sf"/>
</dbReference>
<comment type="caution">
    <text evidence="12">The sequence shown here is derived from an EMBL/GenBank/DDBJ whole genome shotgun (WGS) entry which is preliminary data.</text>
</comment>
<evidence type="ECO:0000256" key="5">
    <source>
        <dbReference type="ARBA" id="ARBA00053339"/>
    </source>
</evidence>
<evidence type="ECO:0000256" key="3">
    <source>
        <dbReference type="ARBA" id="ARBA00023295"/>
    </source>
</evidence>
<evidence type="ECO:0000256" key="8">
    <source>
        <dbReference type="ARBA" id="ARBA00079982"/>
    </source>
</evidence>
<keyword evidence="10" id="KW-0732">Signal</keyword>
<dbReference type="GO" id="GO:0047402">
    <property type="term" value="F:protein-glucosylgalactosylhydroxylysine glucosidase activity"/>
    <property type="evidence" value="ECO:0007669"/>
    <property type="project" value="UniProtKB-EC"/>
</dbReference>
<dbReference type="OrthoDB" id="200349at2759"/>
<name>A0A1W0WRW9_HYPEX</name>
<evidence type="ECO:0000256" key="2">
    <source>
        <dbReference type="ARBA" id="ARBA00022801"/>
    </source>
</evidence>
<comment type="function">
    <text evidence="5">Catalyzes the hydrolysis of glucose from the disaccharide unit linked to hydroxylysine residues of collagen and collagen-like proteins.</text>
</comment>
<dbReference type="PANTHER" id="PTHR11051:SF8">
    <property type="entry name" value="PROTEIN-GLUCOSYLGALACTOSYLHYDROXYLYSINE GLUCOSIDASE"/>
    <property type="match status" value="1"/>
</dbReference>
<evidence type="ECO:0000256" key="1">
    <source>
        <dbReference type="ARBA" id="ARBA00006768"/>
    </source>
</evidence>